<feature type="domain" description="IRF tryptophan pentad repeat" evidence="8">
    <location>
        <begin position="8"/>
        <end position="160"/>
    </location>
</feature>
<dbReference type="AlphaFoldDB" id="A0A401RI93"/>
<sequence length="160" mass="18147">MSGVPSSTPRLKQWMIEQVDSERYPGLVWEDRNLGMFRIPWKHANHQDYRHDKDAAIFETLALSNTLRRSLSAQTNGEVRITDILKSKFPHASAIKVVDISGGCGAMYEVHIESVEFKGKRVVQQHQMINQALKDEIQAMHGLRIFTAVPKVCDGGEDCR</sequence>
<name>A0A401RI93_CHIPU</name>
<comment type="similarity">
    <text evidence="2 7">Belongs to the BolA/IbaG family.</text>
</comment>
<dbReference type="STRING" id="137246.A0A401RI93"/>
<dbReference type="PRINTS" id="PR00267">
    <property type="entry name" value="INTFRNREGFCT"/>
</dbReference>
<evidence type="ECO:0000313" key="10">
    <source>
        <dbReference type="Proteomes" id="UP000287033"/>
    </source>
</evidence>
<reference evidence="9 10" key="1">
    <citation type="journal article" date="2018" name="Nat. Ecol. Evol.">
        <title>Shark genomes provide insights into elasmobranch evolution and the origin of vertebrates.</title>
        <authorList>
            <person name="Hara Y"/>
            <person name="Yamaguchi K"/>
            <person name="Onimaru K"/>
            <person name="Kadota M"/>
            <person name="Koyanagi M"/>
            <person name="Keeley SD"/>
            <person name="Tatsumi K"/>
            <person name="Tanaka K"/>
            <person name="Motone F"/>
            <person name="Kageyama Y"/>
            <person name="Nozu R"/>
            <person name="Adachi N"/>
            <person name="Nishimura O"/>
            <person name="Nakagawa R"/>
            <person name="Tanegashima C"/>
            <person name="Kiyatake I"/>
            <person name="Matsumoto R"/>
            <person name="Murakumo K"/>
            <person name="Nishida K"/>
            <person name="Terakita A"/>
            <person name="Kuratani S"/>
            <person name="Sato K"/>
            <person name="Hyodo S Kuraku.S."/>
        </authorList>
    </citation>
    <scope>NUCLEOTIDE SEQUENCE [LARGE SCALE GENOMIC DNA]</scope>
</reference>
<protein>
    <recommendedName>
        <fullName evidence="6">BolA-like protein 3</fullName>
    </recommendedName>
</protein>
<evidence type="ECO:0000259" key="8">
    <source>
        <dbReference type="PROSITE" id="PS51507"/>
    </source>
</evidence>
<dbReference type="GO" id="GO:0005759">
    <property type="term" value="C:mitochondrial matrix"/>
    <property type="evidence" value="ECO:0007669"/>
    <property type="project" value="TreeGrafter"/>
</dbReference>
<dbReference type="SUPFAM" id="SSF46785">
    <property type="entry name" value="Winged helix' DNA-binding domain"/>
    <property type="match status" value="1"/>
</dbReference>
<evidence type="ECO:0000313" key="9">
    <source>
        <dbReference type="EMBL" id="GCC17873.1"/>
    </source>
</evidence>
<proteinExistence type="inferred from homology"/>
<dbReference type="OrthoDB" id="203381at2759"/>
<dbReference type="Pfam" id="PF00605">
    <property type="entry name" value="IRF"/>
    <property type="match status" value="1"/>
</dbReference>
<comment type="function">
    <text evidence="4">Acts as a mitochondrial iron-sulfur (Fe-S) cluster assembly factor that facilitates (Fe-S) cluster insertion into a subset of mitochondrial proteins. Probably acts together with NFU1.</text>
</comment>
<organism evidence="9 10">
    <name type="scientific">Chiloscyllium punctatum</name>
    <name type="common">Brownbanded bambooshark</name>
    <name type="synonym">Hemiscyllium punctatum</name>
    <dbReference type="NCBI Taxonomy" id="137246"/>
    <lineage>
        <taxon>Eukaryota</taxon>
        <taxon>Metazoa</taxon>
        <taxon>Chordata</taxon>
        <taxon>Craniata</taxon>
        <taxon>Vertebrata</taxon>
        <taxon>Chondrichthyes</taxon>
        <taxon>Elasmobranchii</taxon>
        <taxon>Galeomorphii</taxon>
        <taxon>Galeoidea</taxon>
        <taxon>Orectolobiformes</taxon>
        <taxon>Hemiscylliidae</taxon>
        <taxon>Chiloscyllium</taxon>
    </lineage>
</organism>
<evidence type="ECO:0000256" key="5">
    <source>
        <dbReference type="ARBA" id="ARBA00065046"/>
    </source>
</evidence>
<comment type="caution">
    <text evidence="9">The sequence shown here is derived from an EMBL/GenBank/DDBJ whole genome shotgun (WGS) entry which is preliminary data.</text>
</comment>
<dbReference type="Proteomes" id="UP000287033">
    <property type="component" value="Unassembled WGS sequence"/>
</dbReference>
<dbReference type="Gene3D" id="3.30.300.90">
    <property type="entry name" value="BolA-like"/>
    <property type="match status" value="1"/>
</dbReference>
<dbReference type="InterPro" id="IPR001346">
    <property type="entry name" value="Interferon_reg_fact_DNA-bd_dom"/>
</dbReference>
<dbReference type="GO" id="GO:0000976">
    <property type="term" value="F:transcription cis-regulatory region binding"/>
    <property type="evidence" value="ECO:0007669"/>
    <property type="project" value="InterPro"/>
</dbReference>
<evidence type="ECO:0000256" key="4">
    <source>
        <dbReference type="ARBA" id="ARBA00058025"/>
    </source>
</evidence>
<dbReference type="PROSITE" id="PS51507">
    <property type="entry name" value="IRF_2"/>
    <property type="match status" value="1"/>
</dbReference>
<dbReference type="PANTHER" id="PTHR46188:SF1">
    <property type="entry name" value="BOLA-LIKE PROTEIN 3"/>
    <property type="match status" value="1"/>
</dbReference>
<evidence type="ECO:0000256" key="3">
    <source>
        <dbReference type="ARBA" id="ARBA00023128"/>
    </source>
</evidence>
<evidence type="ECO:0000256" key="7">
    <source>
        <dbReference type="RuleBase" id="RU003860"/>
    </source>
</evidence>
<gene>
    <name evidence="9" type="ORF">chiPu_0017713</name>
</gene>
<dbReference type="EMBL" id="BEZZ01001356">
    <property type="protein sequence ID" value="GCC17873.1"/>
    <property type="molecule type" value="Genomic_DNA"/>
</dbReference>
<keyword evidence="10" id="KW-1185">Reference proteome</keyword>
<dbReference type="SMART" id="SM00348">
    <property type="entry name" value="IRF"/>
    <property type="match status" value="1"/>
</dbReference>
<dbReference type="SUPFAM" id="SSF82657">
    <property type="entry name" value="BolA-like"/>
    <property type="match status" value="1"/>
</dbReference>
<dbReference type="InterPro" id="IPR036390">
    <property type="entry name" value="WH_DNA-bd_sf"/>
</dbReference>
<accession>A0A401RI93</accession>
<evidence type="ECO:0000256" key="2">
    <source>
        <dbReference type="ARBA" id="ARBA00005578"/>
    </source>
</evidence>
<evidence type="ECO:0000256" key="1">
    <source>
        <dbReference type="ARBA" id="ARBA00004173"/>
    </source>
</evidence>
<evidence type="ECO:0000256" key="6">
    <source>
        <dbReference type="ARBA" id="ARBA00068232"/>
    </source>
</evidence>
<dbReference type="PANTHER" id="PTHR46188">
    <property type="entry name" value="BOLA-LIKE PROTEIN 3"/>
    <property type="match status" value="1"/>
</dbReference>
<dbReference type="InterPro" id="IPR036065">
    <property type="entry name" value="BolA-like_sf"/>
</dbReference>
<comment type="subunit">
    <text evidence="5">Interacts with NFU1.</text>
</comment>
<dbReference type="FunFam" id="3.30.300.90:FF:000003">
    <property type="entry name" value="BolA family member 3"/>
    <property type="match status" value="1"/>
</dbReference>
<dbReference type="InterPro" id="IPR002634">
    <property type="entry name" value="BolA"/>
</dbReference>
<dbReference type="Pfam" id="PF01722">
    <property type="entry name" value="BolA"/>
    <property type="match status" value="1"/>
</dbReference>
<comment type="subcellular location">
    <subcellularLocation>
        <location evidence="1">Mitochondrion</location>
    </subcellularLocation>
</comment>
<keyword evidence="3" id="KW-0496">Mitochondrion</keyword>
<dbReference type="InterPro" id="IPR052275">
    <property type="entry name" value="Mt_Fe-S_assembly_factor"/>
</dbReference>